<dbReference type="Pfam" id="PF03927">
    <property type="entry name" value="NapD"/>
    <property type="match status" value="1"/>
</dbReference>
<evidence type="ECO:0000256" key="8">
    <source>
        <dbReference type="ARBA" id="ARBA00023002"/>
    </source>
</evidence>
<evidence type="ECO:0000256" key="7">
    <source>
        <dbReference type="ARBA" id="ARBA00022729"/>
    </source>
</evidence>
<comment type="subcellular location">
    <subcellularLocation>
        <location evidence="2 12">Cytoplasm</location>
    </subcellularLocation>
</comment>
<keyword evidence="6" id="KW-0479">Metal-binding</keyword>
<dbReference type="NCBIfam" id="NF007840">
    <property type="entry name" value="PRK10553.1"/>
    <property type="match status" value="1"/>
</dbReference>
<dbReference type="Gene3D" id="3.40.228.10">
    <property type="entry name" value="Dimethylsulfoxide Reductase, domain 2"/>
    <property type="match status" value="1"/>
</dbReference>
<dbReference type="Gene3D" id="3.30.200.210">
    <property type="match status" value="1"/>
</dbReference>
<evidence type="ECO:0000256" key="4">
    <source>
        <dbReference type="ARBA" id="ARBA00022490"/>
    </source>
</evidence>
<dbReference type="PROSITE" id="PS00551">
    <property type="entry name" value="MOLYBDOPTERIN_PROK_1"/>
    <property type="match status" value="1"/>
</dbReference>
<protein>
    <recommendedName>
        <fullName evidence="12">Chaperone NapD</fullName>
    </recommendedName>
    <alternativeName>
        <fullName evidence="12">NapA signal peptide-binding chaperone NapD</fullName>
    </alternativeName>
</protein>
<evidence type="ECO:0000256" key="3">
    <source>
        <dbReference type="ARBA" id="ARBA00022485"/>
    </source>
</evidence>
<keyword evidence="9" id="KW-0408">Iron</keyword>
<dbReference type="GO" id="GO:0051539">
    <property type="term" value="F:4 iron, 4 sulfur cluster binding"/>
    <property type="evidence" value="ECO:0007669"/>
    <property type="project" value="UniProtKB-KW"/>
</dbReference>
<evidence type="ECO:0000256" key="1">
    <source>
        <dbReference type="ARBA" id="ARBA00001942"/>
    </source>
</evidence>
<dbReference type="AlphaFoldDB" id="A0A376Y5Q6"/>
<dbReference type="InterPro" id="IPR006311">
    <property type="entry name" value="TAT_signal"/>
</dbReference>
<feature type="domain" description="4Fe-4S Mo/W bis-MGD-type" evidence="13">
    <location>
        <begin position="126"/>
        <end position="182"/>
    </location>
</feature>
<dbReference type="InterPro" id="IPR050123">
    <property type="entry name" value="Prok_molybdopt-oxidoreductase"/>
</dbReference>
<evidence type="ECO:0000256" key="11">
    <source>
        <dbReference type="ARBA" id="ARBA00023186"/>
    </source>
</evidence>
<dbReference type="SMART" id="SM00926">
    <property type="entry name" value="Molybdop_Fe4S4"/>
    <property type="match status" value="1"/>
</dbReference>
<dbReference type="Pfam" id="PF00384">
    <property type="entry name" value="Molybdopterin"/>
    <property type="match status" value="1"/>
</dbReference>
<comment type="cofactor">
    <cofactor evidence="1">
        <name>Mo-bis(molybdopterin guanine dinucleotide)</name>
        <dbReference type="ChEBI" id="CHEBI:60539"/>
    </cofactor>
</comment>
<dbReference type="PANTHER" id="PTHR43105">
    <property type="entry name" value="RESPIRATORY NITRATE REDUCTASE"/>
    <property type="match status" value="1"/>
</dbReference>
<keyword evidence="5" id="KW-0500">Molybdenum</keyword>
<organism evidence="14 15">
    <name type="scientific">Escherichia coli</name>
    <dbReference type="NCBI Taxonomy" id="562"/>
    <lineage>
        <taxon>Bacteria</taxon>
        <taxon>Pseudomonadati</taxon>
        <taxon>Pseudomonadota</taxon>
        <taxon>Gammaproteobacteria</taxon>
        <taxon>Enterobacterales</taxon>
        <taxon>Enterobacteriaceae</taxon>
        <taxon>Escherichia</taxon>
    </lineage>
</organism>
<accession>A0A376Y5Q6</accession>
<keyword evidence="8 14" id="KW-0560">Oxidoreductase</keyword>
<proteinExistence type="inferred from homology"/>
<gene>
    <name evidence="14" type="primary">napA_1</name>
    <name evidence="12" type="synonym">napD</name>
    <name evidence="14" type="ORF">NCTC9117_02299</name>
</gene>
<dbReference type="PROSITE" id="PS51669">
    <property type="entry name" value="4FE4S_MOW_BIS_MGD"/>
    <property type="match status" value="1"/>
</dbReference>
<evidence type="ECO:0000256" key="9">
    <source>
        <dbReference type="ARBA" id="ARBA00023004"/>
    </source>
</evidence>
<dbReference type="HAMAP" id="MF_02200">
    <property type="entry name" value="NapD"/>
    <property type="match status" value="1"/>
</dbReference>
<dbReference type="InterPro" id="IPR019546">
    <property type="entry name" value="TAT_signal_bac_arc"/>
</dbReference>
<keyword evidence="10" id="KW-0411">Iron-sulfur</keyword>
<evidence type="ECO:0000256" key="2">
    <source>
        <dbReference type="ARBA" id="ARBA00004496"/>
    </source>
</evidence>
<name>A0A376Y5Q6_ECOLX</name>
<dbReference type="GO" id="GO:0005737">
    <property type="term" value="C:cytoplasm"/>
    <property type="evidence" value="ECO:0007669"/>
    <property type="project" value="UniProtKB-SubCell"/>
</dbReference>
<dbReference type="GO" id="GO:0008940">
    <property type="term" value="F:nitrate reductase activity"/>
    <property type="evidence" value="ECO:0007669"/>
    <property type="project" value="TreeGrafter"/>
</dbReference>
<comment type="subunit">
    <text evidence="12">Interacts with the cytoplasmic NapA precursor.</text>
</comment>
<dbReference type="Pfam" id="PF04879">
    <property type="entry name" value="Molybdop_Fe4S4"/>
    <property type="match status" value="1"/>
</dbReference>
<dbReference type="GO" id="GO:0030151">
    <property type="term" value="F:molybdenum ion binding"/>
    <property type="evidence" value="ECO:0007669"/>
    <property type="project" value="TreeGrafter"/>
</dbReference>
<dbReference type="Gene3D" id="3.30.70.920">
    <property type="match status" value="1"/>
</dbReference>
<dbReference type="GO" id="GO:0005048">
    <property type="term" value="F:signal sequence binding"/>
    <property type="evidence" value="ECO:0007669"/>
    <property type="project" value="UniProtKB-UniRule"/>
</dbReference>
<dbReference type="InterPro" id="IPR006963">
    <property type="entry name" value="Mopterin_OxRdtase_4Fe-4S_dom"/>
</dbReference>
<keyword evidence="7" id="KW-0732">Signal</keyword>
<evidence type="ECO:0000256" key="5">
    <source>
        <dbReference type="ARBA" id="ARBA00022505"/>
    </source>
</evidence>
<dbReference type="InterPro" id="IPR006656">
    <property type="entry name" value="Mopterin_OxRdtase"/>
</dbReference>
<reference evidence="14 15" key="1">
    <citation type="submission" date="2018-06" db="EMBL/GenBank/DDBJ databases">
        <authorList>
            <consortium name="Pathogen Informatics"/>
            <person name="Doyle S."/>
        </authorList>
    </citation>
    <scope>NUCLEOTIDE SEQUENCE [LARGE SCALE GENOMIC DNA]</scope>
    <source>
        <strain evidence="14 15">NCTC9117</strain>
    </source>
</reference>
<comment type="function">
    <text evidence="12">Chaperone for NapA, the catalytic subunit of the periplasmic nitrate reductase. It binds directly and specifically to the twin-arginine signal peptide of NapA, preventing premature interaction with the Tat translocase and premature export.</text>
</comment>
<dbReference type="InterPro" id="IPR005623">
    <property type="entry name" value="Chaperone_NapD_NO3_reduct"/>
</dbReference>
<keyword evidence="4 12" id="KW-0963">Cytoplasm</keyword>
<dbReference type="GO" id="GO:0051224">
    <property type="term" value="P:negative regulation of protein transport"/>
    <property type="evidence" value="ECO:0007669"/>
    <property type="project" value="UniProtKB-UniRule"/>
</dbReference>
<keyword evidence="3" id="KW-0004">4Fe-4S</keyword>
<dbReference type="GO" id="GO:0016020">
    <property type="term" value="C:membrane"/>
    <property type="evidence" value="ECO:0007669"/>
    <property type="project" value="TreeGrafter"/>
</dbReference>
<dbReference type="InterPro" id="IPR027467">
    <property type="entry name" value="MopterinOxRdtase_cofactor_BS"/>
</dbReference>
<sequence>MHTNWQVCSLVVQAKSERISDISTQLNAFPGCEVAVSDAPSGQLIVVVEAEDSETLIQTIESVRNVEGVLAVSLVYHQQEEQGEENTMKLSRRSFMKANAVAAAAAAAGLSVPGVARAVVGQQEAIKWDKAPCRFCGTGCGVLVGTQQGRVVACQGDPDAPVNRGLNCIKGYFLPKIMYGKDRLTQPLLRMKNGQYDKEGEFTPITWDQAFDVMEEKFKTALKEKGPESIGMFGSGQWTIWEGYAASKLFKAGFRSNNIDPNARHCMASAVVGLCVPLVWMSRWAAMTTSSRLTRLCCGAQTWRKCTRSSGRASLTVVSLTRTSPWRCFLPTSIVASSWRITASSLRRNLTW</sequence>
<evidence type="ECO:0000313" key="14">
    <source>
        <dbReference type="EMBL" id="STJ79711.1"/>
    </source>
</evidence>
<keyword evidence="11 12" id="KW-0143">Chaperone</keyword>
<dbReference type="EMBL" id="UGDC01000003">
    <property type="protein sequence ID" value="STJ79711.1"/>
    <property type="molecule type" value="Genomic_DNA"/>
</dbReference>
<dbReference type="FunFam" id="3.30.70.920:FF:000004">
    <property type="entry name" value="Chaperone NapD"/>
    <property type="match status" value="1"/>
</dbReference>
<evidence type="ECO:0000256" key="12">
    <source>
        <dbReference type="HAMAP-Rule" id="MF_02200"/>
    </source>
</evidence>
<dbReference type="SUPFAM" id="SSF53706">
    <property type="entry name" value="Formate dehydrogenase/DMSO reductase, domains 1-3"/>
    <property type="match status" value="1"/>
</dbReference>
<dbReference type="Gene3D" id="3.40.50.740">
    <property type="match status" value="1"/>
</dbReference>
<comment type="similarity">
    <text evidence="12">Belongs to the NapD family.</text>
</comment>
<dbReference type="PROSITE" id="PS51318">
    <property type="entry name" value="TAT"/>
    <property type="match status" value="1"/>
</dbReference>
<evidence type="ECO:0000256" key="10">
    <source>
        <dbReference type="ARBA" id="ARBA00023014"/>
    </source>
</evidence>
<dbReference type="PANTHER" id="PTHR43105:SF11">
    <property type="entry name" value="PERIPLASMIC NITRATE REDUCTASE"/>
    <property type="match status" value="1"/>
</dbReference>
<dbReference type="NCBIfam" id="TIGR01409">
    <property type="entry name" value="TAT_signal_seq"/>
    <property type="match status" value="1"/>
</dbReference>
<dbReference type="GO" id="GO:0009325">
    <property type="term" value="C:nitrate reductase complex"/>
    <property type="evidence" value="ECO:0007669"/>
    <property type="project" value="TreeGrafter"/>
</dbReference>
<dbReference type="Proteomes" id="UP000254785">
    <property type="component" value="Unassembled WGS sequence"/>
</dbReference>
<evidence type="ECO:0000256" key="6">
    <source>
        <dbReference type="ARBA" id="ARBA00022723"/>
    </source>
</evidence>
<evidence type="ECO:0000313" key="15">
    <source>
        <dbReference type="Proteomes" id="UP000254785"/>
    </source>
</evidence>
<evidence type="ECO:0000259" key="13">
    <source>
        <dbReference type="PROSITE" id="PS51669"/>
    </source>
</evidence>